<dbReference type="AlphaFoldDB" id="A0A8H5D500"/>
<dbReference type="Gene3D" id="3.10.450.50">
    <property type="match status" value="1"/>
</dbReference>
<dbReference type="InterPro" id="IPR037401">
    <property type="entry name" value="SnoaL-like"/>
</dbReference>
<name>A0A8H5D500_9AGAR</name>
<evidence type="ECO:0000313" key="3">
    <source>
        <dbReference type="Proteomes" id="UP000559256"/>
    </source>
</evidence>
<dbReference type="OrthoDB" id="10318958at2759"/>
<evidence type="ECO:0000259" key="1">
    <source>
        <dbReference type="Pfam" id="PF12680"/>
    </source>
</evidence>
<proteinExistence type="predicted"/>
<reference evidence="2 3" key="1">
    <citation type="journal article" date="2020" name="ISME J.">
        <title>Uncovering the hidden diversity of litter-decomposition mechanisms in mushroom-forming fungi.</title>
        <authorList>
            <person name="Floudas D."/>
            <person name="Bentzer J."/>
            <person name="Ahren D."/>
            <person name="Johansson T."/>
            <person name="Persson P."/>
            <person name="Tunlid A."/>
        </authorList>
    </citation>
    <scope>NUCLEOTIDE SEQUENCE [LARGE SCALE GENOMIC DNA]</scope>
    <source>
        <strain evidence="2 3">CBS 291.85</strain>
    </source>
</reference>
<dbReference type="Pfam" id="PF12680">
    <property type="entry name" value="SnoaL_2"/>
    <property type="match status" value="1"/>
</dbReference>
<dbReference type="InterPro" id="IPR032710">
    <property type="entry name" value="NTF2-like_dom_sf"/>
</dbReference>
<accession>A0A8H5D500</accession>
<gene>
    <name evidence="2" type="ORF">D9758_013769</name>
</gene>
<evidence type="ECO:0000313" key="2">
    <source>
        <dbReference type="EMBL" id="KAF5353610.1"/>
    </source>
</evidence>
<sequence>MSFTVTVDHIKKVCEPYVRGDFTSFIRDACTPDIVFILGSGKHQHEYDGTHKGTQAVDTMINEGLTGHEVEGGKIRAEYVKTLISGNEAFIQWHLIGGSKADGKEFYLANRMHLTFNKDGKITEWIDNLDTLVIAKTGGLSRLNPNLL</sequence>
<organism evidence="2 3">
    <name type="scientific">Tetrapyrgos nigripes</name>
    <dbReference type="NCBI Taxonomy" id="182062"/>
    <lineage>
        <taxon>Eukaryota</taxon>
        <taxon>Fungi</taxon>
        <taxon>Dikarya</taxon>
        <taxon>Basidiomycota</taxon>
        <taxon>Agaricomycotina</taxon>
        <taxon>Agaricomycetes</taxon>
        <taxon>Agaricomycetidae</taxon>
        <taxon>Agaricales</taxon>
        <taxon>Marasmiineae</taxon>
        <taxon>Marasmiaceae</taxon>
        <taxon>Tetrapyrgos</taxon>
    </lineage>
</organism>
<dbReference type="SUPFAM" id="SSF54427">
    <property type="entry name" value="NTF2-like"/>
    <property type="match status" value="1"/>
</dbReference>
<dbReference type="EMBL" id="JAACJM010000063">
    <property type="protein sequence ID" value="KAF5353610.1"/>
    <property type="molecule type" value="Genomic_DNA"/>
</dbReference>
<keyword evidence="3" id="KW-1185">Reference proteome</keyword>
<feature type="domain" description="SnoaL-like" evidence="1">
    <location>
        <begin position="19"/>
        <end position="125"/>
    </location>
</feature>
<dbReference type="Proteomes" id="UP000559256">
    <property type="component" value="Unassembled WGS sequence"/>
</dbReference>
<comment type="caution">
    <text evidence="2">The sequence shown here is derived from an EMBL/GenBank/DDBJ whole genome shotgun (WGS) entry which is preliminary data.</text>
</comment>
<protein>
    <recommendedName>
        <fullName evidence="1">SnoaL-like domain-containing protein</fullName>
    </recommendedName>
</protein>